<keyword evidence="9" id="KW-1185">Reference proteome</keyword>
<keyword evidence="6" id="KW-0694">RNA-binding</keyword>
<evidence type="ECO:0000313" key="8">
    <source>
        <dbReference type="EMBL" id="KAA1426631.1"/>
    </source>
</evidence>
<keyword evidence="7" id="KW-0346">Stress response</keyword>
<dbReference type="GO" id="GO:0016787">
    <property type="term" value="F:hydrolase activity"/>
    <property type="evidence" value="ECO:0007669"/>
    <property type="project" value="UniProtKB-KW"/>
</dbReference>
<dbReference type="Proteomes" id="UP000324351">
    <property type="component" value="Unassembled WGS sequence"/>
</dbReference>
<protein>
    <submittedName>
        <fullName evidence="8">Type II toxin-antitoxin system HicA family toxin</fullName>
    </submittedName>
</protein>
<name>A0A5B1M1J1_9ACTN</name>
<dbReference type="GO" id="GO:0004519">
    <property type="term" value="F:endonuclease activity"/>
    <property type="evidence" value="ECO:0007669"/>
    <property type="project" value="UniProtKB-KW"/>
</dbReference>
<reference evidence="8 9" key="1">
    <citation type="submission" date="2019-09" db="EMBL/GenBank/DDBJ databases">
        <title>Nocardioides panacisoli sp. nov., isolated from the soil of a ginseng field.</title>
        <authorList>
            <person name="Cho C."/>
        </authorList>
    </citation>
    <scope>NUCLEOTIDE SEQUENCE [LARGE SCALE GENOMIC DNA]</scope>
    <source>
        <strain evidence="8 9">BN140041</strain>
    </source>
</reference>
<sequence>MKARDFLKVLRVAGWTPGRTVGSHTKWQCPGDIHTVPVPDGHRMISPGVIRSVTARIDGCDCSTDPKDKKEASK</sequence>
<dbReference type="InterPro" id="IPR012933">
    <property type="entry name" value="HicA_mRNA_interferase"/>
</dbReference>
<dbReference type="SUPFAM" id="SSF54786">
    <property type="entry name" value="YcfA/nrd intein domain"/>
    <property type="match status" value="1"/>
</dbReference>
<keyword evidence="5" id="KW-0378">Hydrolase</keyword>
<dbReference type="InterPro" id="IPR038570">
    <property type="entry name" value="HicA_sf"/>
</dbReference>
<evidence type="ECO:0000256" key="2">
    <source>
        <dbReference type="ARBA" id="ARBA00022649"/>
    </source>
</evidence>
<keyword evidence="3" id="KW-0540">Nuclease</keyword>
<gene>
    <name evidence="8" type="ORF">F0U47_14575</name>
</gene>
<evidence type="ECO:0000256" key="3">
    <source>
        <dbReference type="ARBA" id="ARBA00022722"/>
    </source>
</evidence>
<dbReference type="RefSeq" id="WP_149751213.1">
    <property type="nucleotide sequence ID" value="NZ_VUJW01000008.1"/>
</dbReference>
<evidence type="ECO:0000313" key="9">
    <source>
        <dbReference type="Proteomes" id="UP000324351"/>
    </source>
</evidence>
<reference evidence="8 9" key="2">
    <citation type="submission" date="2019-09" db="EMBL/GenBank/DDBJ databases">
        <authorList>
            <person name="Jin C."/>
        </authorList>
    </citation>
    <scope>NUCLEOTIDE SEQUENCE [LARGE SCALE GENOMIC DNA]</scope>
    <source>
        <strain evidence="8 9">BN140041</strain>
    </source>
</reference>
<evidence type="ECO:0000256" key="5">
    <source>
        <dbReference type="ARBA" id="ARBA00022801"/>
    </source>
</evidence>
<dbReference type="EMBL" id="VUJW01000008">
    <property type="protein sequence ID" value="KAA1426631.1"/>
    <property type="molecule type" value="Genomic_DNA"/>
</dbReference>
<organism evidence="8 9">
    <name type="scientific">Nocardioides antri</name>
    <dbReference type="NCBI Taxonomy" id="2607659"/>
    <lineage>
        <taxon>Bacteria</taxon>
        <taxon>Bacillati</taxon>
        <taxon>Actinomycetota</taxon>
        <taxon>Actinomycetes</taxon>
        <taxon>Propionibacteriales</taxon>
        <taxon>Nocardioidaceae</taxon>
        <taxon>Nocardioides</taxon>
    </lineage>
</organism>
<keyword evidence="2" id="KW-1277">Toxin-antitoxin system</keyword>
<evidence type="ECO:0000256" key="4">
    <source>
        <dbReference type="ARBA" id="ARBA00022759"/>
    </source>
</evidence>
<dbReference type="Pfam" id="PF07927">
    <property type="entry name" value="HicA_toxin"/>
    <property type="match status" value="1"/>
</dbReference>
<dbReference type="AlphaFoldDB" id="A0A5B1M1J1"/>
<evidence type="ECO:0000256" key="6">
    <source>
        <dbReference type="ARBA" id="ARBA00022884"/>
    </source>
</evidence>
<evidence type="ECO:0000256" key="7">
    <source>
        <dbReference type="ARBA" id="ARBA00023016"/>
    </source>
</evidence>
<comment type="caution">
    <text evidence="8">The sequence shown here is derived from an EMBL/GenBank/DDBJ whole genome shotgun (WGS) entry which is preliminary data.</text>
</comment>
<keyword evidence="4" id="KW-0255">Endonuclease</keyword>
<proteinExistence type="inferred from homology"/>
<evidence type="ECO:0000256" key="1">
    <source>
        <dbReference type="ARBA" id="ARBA00006620"/>
    </source>
</evidence>
<dbReference type="Gene3D" id="3.30.920.30">
    <property type="entry name" value="Hypothetical protein"/>
    <property type="match status" value="1"/>
</dbReference>
<accession>A0A5B1M1J1</accession>
<dbReference type="GO" id="GO:0003729">
    <property type="term" value="F:mRNA binding"/>
    <property type="evidence" value="ECO:0007669"/>
    <property type="project" value="InterPro"/>
</dbReference>
<comment type="similarity">
    <text evidence="1">Belongs to the HicA mRNA interferase family.</text>
</comment>